<name>A0A136IIN8_9PEZI</name>
<dbReference type="Proteomes" id="UP000070501">
    <property type="component" value="Unassembled WGS sequence"/>
</dbReference>
<protein>
    <submittedName>
        <fullName evidence="1">Uncharacterized protein</fullName>
    </submittedName>
</protein>
<sequence length="174" mass="20100">MAAMEERIMSRFTQLFNAHLGMRNYNAFVMMMDAARRKLFHAPWVPLDECLPSVDYFDANFGPTDRRVLDLVALRVEVLARRAEHAQVVQQASDLTHRAEIIVGDEWQRLFNLIRAYFFLGQAYLGLSDADLARVSFECMLVYEAQFSARSDHFGIYVSERARAEEYLTGLHKA</sequence>
<reference evidence="2" key="1">
    <citation type="submission" date="2016-02" db="EMBL/GenBank/DDBJ databases">
        <title>Draft genome sequence of Microdochium bolleyi, a fungal endophyte of beachgrass.</title>
        <authorList>
            <consortium name="DOE Joint Genome Institute"/>
            <person name="David A.S."/>
            <person name="May G."/>
            <person name="Haridas S."/>
            <person name="Lim J."/>
            <person name="Wang M."/>
            <person name="Labutti K."/>
            <person name="Lipzen A."/>
            <person name="Barry K."/>
            <person name="Grigoriev I.V."/>
        </authorList>
    </citation>
    <scope>NUCLEOTIDE SEQUENCE [LARGE SCALE GENOMIC DNA]</scope>
    <source>
        <strain evidence="2">J235TASD1</strain>
    </source>
</reference>
<dbReference type="InParanoid" id="A0A136IIN8"/>
<accession>A0A136IIN8</accession>
<gene>
    <name evidence="1" type="ORF">Micbo1qcDRAFT_181495</name>
</gene>
<dbReference type="AlphaFoldDB" id="A0A136IIN8"/>
<evidence type="ECO:0000313" key="2">
    <source>
        <dbReference type="Proteomes" id="UP000070501"/>
    </source>
</evidence>
<keyword evidence="2" id="KW-1185">Reference proteome</keyword>
<dbReference type="EMBL" id="KQ964386">
    <property type="protein sequence ID" value="KXJ84608.1"/>
    <property type="molecule type" value="Genomic_DNA"/>
</dbReference>
<dbReference type="OrthoDB" id="5986190at2759"/>
<proteinExistence type="predicted"/>
<organism evidence="1 2">
    <name type="scientific">Microdochium bolleyi</name>
    <dbReference type="NCBI Taxonomy" id="196109"/>
    <lineage>
        <taxon>Eukaryota</taxon>
        <taxon>Fungi</taxon>
        <taxon>Dikarya</taxon>
        <taxon>Ascomycota</taxon>
        <taxon>Pezizomycotina</taxon>
        <taxon>Sordariomycetes</taxon>
        <taxon>Xylariomycetidae</taxon>
        <taxon>Xylariales</taxon>
        <taxon>Microdochiaceae</taxon>
        <taxon>Microdochium</taxon>
    </lineage>
</organism>
<evidence type="ECO:0000313" key="1">
    <source>
        <dbReference type="EMBL" id="KXJ84608.1"/>
    </source>
</evidence>